<evidence type="ECO:0000313" key="4">
    <source>
        <dbReference type="Proteomes" id="UP000824633"/>
    </source>
</evidence>
<evidence type="ECO:0008006" key="5">
    <source>
        <dbReference type="Google" id="ProtNLM"/>
    </source>
</evidence>
<dbReference type="InterPro" id="IPR024498">
    <property type="entry name" value="DUF2786"/>
</dbReference>
<accession>A0ABN6J2G8</accession>
<name>A0ABN6J2G8_9CLOT</name>
<keyword evidence="4" id="KW-1185">Reference proteome</keyword>
<evidence type="ECO:0000259" key="1">
    <source>
        <dbReference type="Pfam" id="PF10979"/>
    </source>
</evidence>
<feature type="domain" description="DUF7168" evidence="2">
    <location>
        <begin position="55"/>
        <end position="182"/>
    </location>
</feature>
<reference evidence="4" key="1">
    <citation type="submission" date="2021-07" db="EMBL/GenBank/DDBJ databases">
        <title>Complete genome sequencing of a Clostridium isolate.</title>
        <authorList>
            <person name="Ueki A."/>
            <person name="Tonouchi A."/>
        </authorList>
    </citation>
    <scope>NUCLEOTIDE SEQUENCE [LARGE SCALE GENOMIC DNA]</scope>
    <source>
        <strain evidence="4">C5S11</strain>
    </source>
</reference>
<gene>
    <name evidence="3" type="ORF">psyc5s11_45140</name>
</gene>
<dbReference type="EMBL" id="AP024849">
    <property type="protein sequence ID" value="BCZ48447.1"/>
    <property type="molecule type" value="Genomic_DNA"/>
</dbReference>
<evidence type="ECO:0000313" key="3">
    <source>
        <dbReference type="EMBL" id="BCZ48447.1"/>
    </source>
</evidence>
<dbReference type="InterPro" id="IPR055592">
    <property type="entry name" value="DUF7168"/>
</dbReference>
<organism evidence="3 4">
    <name type="scientific">Clostridium gelidum</name>
    <dbReference type="NCBI Taxonomy" id="704125"/>
    <lineage>
        <taxon>Bacteria</taxon>
        <taxon>Bacillati</taxon>
        <taxon>Bacillota</taxon>
        <taxon>Clostridia</taxon>
        <taxon>Eubacteriales</taxon>
        <taxon>Clostridiaceae</taxon>
        <taxon>Clostridium</taxon>
    </lineage>
</organism>
<proteinExistence type="predicted"/>
<sequence length="229" mass="26490">MDIKVIEKIKKLLALSESSNENEAQLSLLKAQELLVKHKLSLKEVKEFKVYNSEIKEKRSNVSFTKAKWKARLGRLIAENFGCYMYYKTHRTQTITFFGREEDIIICTIVLEYAIDSINSKVRRLRYQYSKDGYSTRGVENDYALGFISGLAEKFEEQKRKNQEWGLILVKDKEVTEAHENIKFKGSINTSTKFQGHDGAYYEGQDDGKQFSISDKIAEEQTEEQLGLA</sequence>
<dbReference type="Pfam" id="PF10979">
    <property type="entry name" value="DUF2786"/>
    <property type="match status" value="1"/>
</dbReference>
<feature type="domain" description="DUF2786" evidence="1">
    <location>
        <begin position="4"/>
        <end position="41"/>
    </location>
</feature>
<dbReference type="Pfam" id="PF23771">
    <property type="entry name" value="DUF7168"/>
    <property type="match status" value="1"/>
</dbReference>
<dbReference type="RefSeq" id="WP_224034710.1">
    <property type="nucleotide sequence ID" value="NZ_AP024849.1"/>
</dbReference>
<protein>
    <recommendedName>
        <fullName evidence="5">DUF2786 domain-containing protein</fullName>
    </recommendedName>
</protein>
<dbReference type="Proteomes" id="UP000824633">
    <property type="component" value="Chromosome"/>
</dbReference>
<evidence type="ECO:0000259" key="2">
    <source>
        <dbReference type="Pfam" id="PF23771"/>
    </source>
</evidence>